<reference evidence="2 3" key="1">
    <citation type="submission" date="2014-12" db="EMBL/GenBank/DDBJ databases">
        <title>Draft genome sequence of Paenibacillus kamchatkensis strain B-2647.</title>
        <authorList>
            <person name="Karlyshev A.V."/>
            <person name="Kudryashova E.B."/>
        </authorList>
    </citation>
    <scope>NUCLEOTIDE SEQUENCE [LARGE SCALE GENOMIC DNA]</scope>
    <source>
        <strain evidence="2 3">VKM B-2647</strain>
    </source>
</reference>
<dbReference type="InterPro" id="IPR023485">
    <property type="entry name" value="Ptyr_pPase"/>
</dbReference>
<keyword evidence="3" id="KW-1185">Reference proteome</keyword>
<evidence type="ECO:0000313" key="2">
    <source>
        <dbReference type="EMBL" id="KIL41871.1"/>
    </source>
</evidence>
<organism evidence="2 3">
    <name type="scientific">Gordoniibacillus kamchatkensis</name>
    <dbReference type="NCBI Taxonomy" id="1590651"/>
    <lineage>
        <taxon>Bacteria</taxon>
        <taxon>Bacillati</taxon>
        <taxon>Bacillota</taxon>
        <taxon>Bacilli</taxon>
        <taxon>Bacillales</taxon>
        <taxon>Paenibacillaceae</taxon>
        <taxon>Gordoniibacillus</taxon>
    </lineage>
</organism>
<dbReference type="EMBL" id="JXAK01000005">
    <property type="protein sequence ID" value="KIL41871.1"/>
    <property type="molecule type" value="Genomic_DNA"/>
</dbReference>
<gene>
    <name evidence="2" type="ORF">SD70_04470</name>
</gene>
<accession>A0ABR5ALN7</accession>
<dbReference type="Proteomes" id="UP000031967">
    <property type="component" value="Unassembled WGS sequence"/>
</dbReference>
<proteinExistence type="predicted"/>
<dbReference type="SUPFAM" id="SSF52788">
    <property type="entry name" value="Phosphotyrosine protein phosphatases I"/>
    <property type="match status" value="1"/>
</dbReference>
<comment type="caution">
    <text evidence="2">The sequence shown here is derived from an EMBL/GenBank/DDBJ whole genome shotgun (WGS) entry which is preliminary data.</text>
</comment>
<dbReference type="InterPro" id="IPR036196">
    <property type="entry name" value="Ptyr_pPase_sf"/>
</dbReference>
<dbReference type="Pfam" id="PF01451">
    <property type="entry name" value="LMWPc"/>
    <property type="match status" value="1"/>
</dbReference>
<evidence type="ECO:0000259" key="1">
    <source>
        <dbReference type="Pfam" id="PF01451"/>
    </source>
</evidence>
<protein>
    <recommendedName>
        <fullName evidence="1">Phosphotyrosine protein phosphatase I domain-containing protein</fullName>
    </recommendedName>
</protein>
<name>A0ABR5ALN7_9BACL</name>
<dbReference type="Gene3D" id="3.40.50.2300">
    <property type="match status" value="1"/>
</dbReference>
<evidence type="ECO:0000313" key="3">
    <source>
        <dbReference type="Proteomes" id="UP000031967"/>
    </source>
</evidence>
<sequence length="134" mass="15671">MKDFLRRNNKTSINVASAGIRANSDISKYSTIHFDIMNKQNIDTYGFTRTQFDENCFDNFDVIIAMSELHRDYIKEKYNRDVPLFNEIYNGEKTSINVGAPDSVDFVDQMNNLVKYFYESMPSIIRNLEQRTAL</sequence>
<feature type="domain" description="Phosphotyrosine protein phosphatase I" evidence="1">
    <location>
        <begin position="7"/>
        <end position="96"/>
    </location>
</feature>